<evidence type="ECO:0000313" key="3">
    <source>
        <dbReference type="Proteomes" id="UP001203297"/>
    </source>
</evidence>
<keyword evidence="3" id="KW-1185">Reference proteome</keyword>
<protein>
    <submittedName>
        <fullName evidence="2">Uncharacterized protein</fullName>
    </submittedName>
</protein>
<accession>A0AAD4LUL4</accession>
<feature type="region of interest" description="Disordered" evidence="1">
    <location>
        <begin position="161"/>
        <end position="191"/>
    </location>
</feature>
<sequence length="191" mass="21620">MNNQPRLFTHWIPRLQYDRKFYQTLSEESLSILLEQPTRSRLQFVDAYLEDARRDEGKVYTFVPLTVPRSGPTSAPIHKSPALTPVDDDEGDSEERVALVARPKPRHPHNLYLPLFLPAPSPISTPHQIRDPTPPTSSYSSAKWSLIETLAEELLLYSSSGLSPRNIASKDGQDIPDSDYEDVDFNSDDES</sequence>
<dbReference type="Proteomes" id="UP001203297">
    <property type="component" value="Unassembled WGS sequence"/>
</dbReference>
<name>A0AAD4LUL4_9AGAM</name>
<evidence type="ECO:0000256" key="1">
    <source>
        <dbReference type="SAM" id="MobiDB-lite"/>
    </source>
</evidence>
<gene>
    <name evidence="2" type="ORF">B0F90DRAFT_1824042</name>
</gene>
<evidence type="ECO:0000313" key="2">
    <source>
        <dbReference type="EMBL" id="KAI0291235.1"/>
    </source>
</evidence>
<organism evidence="2 3">
    <name type="scientific">Multifurca ochricompacta</name>
    <dbReference type="NCBI Taxonomy" id="376703"/>
    <lineage>
        <taxon>Eukaryota</taxon>
        <taxon>Fungi</taxon>
        <taxon>Dikarya</taxon>
        <taxon>Basidiomycota</taxon>
        <taxon>Agaricomycotina</taxon>
        <taxon>Agaricomycetes</taxon>
        <taxon>Russulales</taxon>
        <taxon>Russulaceae</taxon>
        <taxon>Multifurca</taxon>
    </lineage>
</organism>
<dbReference type="AlphaFoldDB" id="A0AAD4LUL4"/>
<feature type="compositionally biased region" description="Acidic residues" evidence="1">
    <location>
        <begin position="174"/>
        <end position="191"/>
    </location>
</feature>
<reference evidence="2" key="1">
    <citation type="journal article" date="2022" name="New Phytol.">
        <title>Evolutionary transition to the ectomycorrhizal habit in the genomes of a hyperdiverse lineage of mushroom-forming fungi.</title>
        <authorList>
            <person name="Looney B."/>
            <person name="Miyauchi S."/>
            <person name="Morin E."/>
            <person name="Drula E."/>
            <person name="Courty P.E."/>
            <person name="Kohler A."/>
            <person name="Kuo A."/>
            <person name="LaButti K."/>
            <person name="Pangilinan J."/>
            <person name="Lipzen A."/>
            <person name="Riley R."/>
            <person name="Andreopoulos W."/>
            <person name="He G."/>
            <person name="Johnson J."/>
            <person name="Nolan M."/>
            <person name="Tritt A."/>
            <person name="Barry K.W."/>
            <person name="Grigoriev I.V."/>
            <person name="Nagy L.G."/>
            <person name="Hibbett D."/>
            <person name="Henrissat B."/>
            <person name="Matheny P.B."/>
            <person name="Labbe J."/>
            <person name="Martin F.M."/>
        </authorList>
    </citation>
    <scope>NUCLEOTIDE SEQUENCE</scope>
    <source>
        <strain evidence="2">BPL690</strain>
    </source>
</reference>
<proteinExistence type="predicted"/>
<comment type="caution">
    <text evidence="2">The sequence shown here is derived from an EMBL/GenBank/DDBJ whole genome shotgun (WGS) entry which is preliminary data.</text>
</comment>
<feature type="region of interest" description="Disordered" evidence="1">
    <location>
        <begin position="71"/>
        <end position="92"/>
    </location>
</feature>
<dbReference type="EMBL" id="WTXG01000166">
    <property type="protein sequence ID" value="KAI0291235.1"/>
    <property type="molecule type" value="Genomic_DNA"/>
</dbReference>